<dbReference type="EMBL" id="KB361002">
    <property type="protein sequence ID" value="ELV13566.1"/>
    <property type="molecule type" value="Genomic_DNA"/>
</dbReference>
<dbReference type="FunCoup" id="L8YGJ3">
    <property type="interactions" value="5"/>
</dbReference>
<dbReference type="Pfam" id="PF00240">
    <property type="entry name" value="ubiquitin"/>
    <property type="match status" value="1"/>
</dbReference>
<dbReference type="SMART" id="SM00727">
    <property type="entry name" value="STI1"/>
    <property type="match status" value="2"/>
</dbReference>
<dbReference type="InParanoid" id="L8YGJ3"/>
<evidence type="ECO:0000259" key="3">
    <source>
        <dbReference type="PROSITE" id="PS50030"/>
    </source>
</evidence>
<dbReference type="eggNOG" id="KOG0010">
    <property type="taxonomic scope" value="Eukaryota"/>
</dbReference>
<feature type="compositionally biased region" description="Polar residues" evidence="2">
    <location>
        <begin position="1"/>
        <end position="16"/>
    </location>
</feature>
<dbReference type="SMART" id="SM00213">
    <property type="entry name" value="UBQ"/>
    <property type="match status" value="1"/>
</dbReference>
<dbReference type="KEGG" id="tup:102471097"/>
<feature type="region of interest" description="Disordered" evidence="2">
    <location>
        <begin position="109"/>
        <end position="139"/>
    </location>
</feature>
<dbReference type="PROSITE" id="PS50053">
    <property type="entry name" value="UBIQUITIN_2"/>
    <property type="match status" value="1"/>
</dbReference>
<feature type="region of interest" description="Disordered" evidence="2">
    <location>
        <begin position="1"/>
        <end position="25"/>
    </location>
</feature>
<dbReference type="PROSITE" id="PS50030">
    <property type="entry name" value="UBA"/>
    <property type="match status" value="1"/>
</dbReference>
<keyword evidence="6" id="KW-1185">Reference proteome</keyword>
<dbReference type="PANTHER" id="PTHR10677">
    <property type="entry name" value="UBIQUILIN"/>
    <property type="match status" value="1"/>
</dbReference>
<protein>
    <recommendedName>
        <fullName evidence="1">Ubiquilin-like protein</fullName>
    </recommendedName>
</protein>
<dbReference type="GO" id="GO:0031593">
    <property type="term" value="F:polyubiquitin modification-dependent protein binding"/>
    <property type="evidence" value="ECO:0007669"/>
    <property type="project" value="TreeGrafter"/>
</dbReference>
<dbReference type="SUPFAM" id="SSF46934">
    <property type="entry name" value="UBA-like"/>
    <property type="match status" value="1"/>
</dbReference>
<gene>
    <name evidence="5" type="ORF">TREES_T100018048</name>
</gene>
<evidence type="ECO:0000259" key="4">
    <source>
        <dbReference type="PROSITE" id="PS50053"/>
    </source>
</evidence>
<dbReference type="InterPro" id="IPR015940">
    <property type="entry name" value="UBA"/>
</dbReference>
<sequence length="613" mass="67577">MPHVITRTSRMPQSGRPSGLPADNSISSSITRVIVKTPGNQKDFMVADDISVRQFKEKLSAHFKCQMDQLVLVFMGRLLKDHDTLSQRGIMDGHTIYLVIKSNRGSRSLAHSSQNLTTNESYHQDRNTKGNCSGVRQPAGVSQVPAESAPFVESDVPKVHTQDLEVGTLEHIAQMLENPTIQRLLSNMEFMRQFISEHPDMQQLMQQNPEVSHLLDNSDILWQTLELARNLAMIQEIMHIQQSAQNLEHPLNSQSYLGLETTPGGNNVLGQRYADLNQMLSSIQDPLGDNPFTALLAGQMTEEVQSSPPPPPLSQEWQDQLPQLPTTRVIYSSSCGLSSITSANAIPNSLNHTSRADTANISTKGQSHICAIHQSAGIPALPSMQLTQNTQEEDNDGTISLASSDQRLEDDLQLSDEQTSSQVTGGMMQLLMNNPYLAAQMMLFMSMPQLGEQWRQQLPTFLQQTQLSDLLVALGNPKTSQAILQIEQGLQLLATEAPVLLPWVAPYLWGLGWLPTPSSSYPDTVSWAWNMPEMTEPKGTECCHNSGAVLQSLQSLAGDTSNPLQAPEIRFSKQMESLQAMGFGNHDANLQALIATEGDTNAAIRKLKRSQGF</sequence>
<dbReference type="FunFam" id="3.10.20.90:FF:000095">
    <property type="entry name" value="Ubiquilin 4"/>
    <property type="match status" value="1"/>
</dbReference>
<dbReference type="InterPro" id="IPR029071">
    <property type="entry name" value="Ubiquitin-like_domsf"/>
</dbReference>
<dbReference type="Proteomes" id="UP000011518">
    <property type="component" value="Unassembled WGS sequence"/>
</dbReference>
<dbReference type="Pfam" id="PF23195">
    <property type="entry name" value="UBQLN1"/>
    <property type="match status" value="1"/>
</dbReference>
<dbReference type="AlphaFoldDB" id="L8YGJ3"/>
<feature type="domain" description="UBA" evidence="3">
    <location>
        <begin position="565"/>
        <end position="610"/>
    </location>
</feature>
<evidence type="ECO:0000256" key="1">
    <source>
        <dbReference type="ARBA" id="ARBA00074668"/>
    </source>
</evidence>
<dbReference type="Gene3D" id="1.10.8.10">
    <property type="entry name" value="DNA helicase RuvA subunit, C-terminal domain"/>
    <property type="match status" value="1"/>
</dbReference>
<dbReference type="SUPFAM" id="SSF54236">
    <property type="entry name" value="Ubiquitin-like"/>
    <property type="match status" value="1"/>
</dbReference>
<feature type="compositionally biased region" description="Polar residues" evidence="2">
    <location>
        <begin position="109"/>
        <end position="121"/>
    </location>
</feature>
<dbReference type="InterPro" id="IPR006636">
    <property type="entry name" value="STI1_HS-bd"/>
</dbReference>
<dbReference type="OrthoDB" id="267397at2759"/>
<evidence type="ECO:0000256" key="2">
    <source>
        <dbReference type="SAM" id="MobiDB-lite"/>
    </source>
</evidence>
<dbReference type="Gene3D" id="3.10.20.90">
    <property type="entry name" value="Phosphatidylinositol 3-kinase Catalytic Subunit, Chain A, domain 1"/>
    <property type="match status" value="1"/>
</dbReference>
<evidence type="ECO:0000313" key="6">
    <source>
        <dbReference type="Proteomes" id="UP000011518"/>
    </source>
</evidence>
<feature type="domain" description="Ubiquitin-like" evidence="4">
    <location>
        <begin position="31"/>
        <end position="105"/>
    </location>
</feature>
<dbReference type="FunFam" id="1.10.8.10:FF:000077">
    <property type="entry name" value="Ubiquilin like"/>
    <property type="match status" value="1"/>
</dbReference>
<proteinExistence type="predicted"/>
<dbReference type="InterPro" id="IPR015496">
    <property type="entry name" value="Ubiquilin"/>
</dbReference>
<reference evidence="6" key="2">
    <citation type="journal article" date="2013" name="Nat. Commun.">
        <title>Genome of the Chinese tree shrew.</title>
        <authorList>
            <person name="Fan Y."/>
            <person name="Huang Z.Y."/>
            <person name="Cao C.C."/>
            <person name="Chen C.S."/>
            <person name="Chen Y.X."/>
            <person name="Fan D.D."/>
            <person name="He J."/>
            <person name="Hou H.L."/>
            <person name="Hu L."/>
            <person name="Hu X.T."/>
            <person name="Jiang X.T."/>
            <person name="Lai R."/>
            <person name="Lang Y.S."/>
            <person name="Liang B."/>
            <person name="Liao S.G."/>
            <person name="Mu D."/>
            <person name="Ma Y.Y."/>
            <person name="Niu Y.Y."/>
            <person name="Sun X.Q."/>
            <person name="Xia J.Q."/>
            <person name="Xiao J."/>
            <person name="Xiong Z.Q."/>
            <person name="Xu L."/>
            <person name="Yang L."/>
            <person name="Zhang Y."/>
            <person name="Zhao W."/>
            <person name="Zhao X.D."/>
            <person name="Zheng Y.T."/>
            <person name="Zhou J.M."/>
            <person name="Zhu Y.B."/>
            <person name="Zhang G.J."/>
            <person name="Wang J."/>
            <person name="Yao Y.G."/>
        </authorList>
    </citation>
    <scope>NUCLEOTIDE SEQUENCE [LARGE SCALE GENOMIC DNA]</scope>
</reference>
<name>L8YGJ3_TUPCH</name>
<dbReference type="InterPro" id="IPR009060">
    <property type="entry name" value="UBA-like_sf"/>
</dbReference>
<dbReference type="GO" id="GO:0006511">
    <property type="term" value="P:ubiquitin-dependent protein catabolic process"/>
    <property type="evidence" value="ECO:0007669"/>
    <property type="project" value="TreeGrafter"/>
</dbReference>
<dbReference type="CDD" id="cd01808">
    <property type="entry name" value="Ubl_PLICs"/>
    <property type="match status" value="1"/>
</dbReference>
<dbReference type="PANTHER" id="PTHR10677:SF9">
    <property type="entry name" value="UBIQUILIN-LIKE PROTEIN"/>
    <property type="match status" value="1"/>
</dbReference>
<dbReference type="STRING" id="246437.L8YGJ3"/>
<evidence type="ECO:0000313" key="5">
    <source>
        <dbReference type="EMBL" id="ELV13566.1"/>
    </source>
</evidence>
<organism evidence="5 6">
    <name type="scientific">Tupaia chinensis</name>
    <name type="common">Chinese tree shrew</name>
    <name type="synonym">Tupaia belangeri chinensis</name>
    <dbReference type="NCBI Taxonomy" id="246437"/>
    <lineage>
        <taxon>Eukaryota</taxon>
        <taxon>Metazoa</taxon>
        <taxon>Chordata</taxon>
        <taxon>Craniata</taxon>
        <taxon>Vertebrata</taxon>
        <taxon>Euteleostomi</taxon>
        <taxon>Mammalia</taxon>
        <taxon>Eutheria</taxon>
        <taxon>Euarchontoglires</taxon>
        <taxon>Scandentia</taxon>
        <taxon>Tupaiidae</taxon>
        <taxon>Tupaia</taxon>
    </lineage>
</organism>
<reference evidence="6" key="1">
    <citation type="submission" date="2012-07" db="EMBL/GenBank/DDBJ databases">
        <title>Genome of the Chinese tree shrew, a rising model animal genetically related to primates.</title>
        <authorList>
            <person name="Zhang G."/>
            <person name="Fan Y."/>
            <person name="Yao Y."/>
            <person name="Huang Z."/>
        </authorList>
    </citation>
    <scope>NUCLEOTIDE SEQUENCE [LARGE SCALE GENOMIC DNA]</scope>
</reference>
<accession>L8YGJ3</accession>
<dbReference type="InterPro" id="IPR000626">
    <property type="entry name" value="Ubiquitin-like_dom"/>
</dbReference>
<dbReference type="GO" id="GO:0005829">
    <property type="term" value="C:cytosol"/>
    <property type="evidence" value="ECO:0007669"/>
    <property type="project" value="TreeGrafter"/>
</dbReference>